<feature type="region of interest" description="Disordered" evidence="1">
    <location>
        <begin position="80"/>
        <end position="149"/>
    </location>
</feature>
<feature type="compositionally biased region" description="Polar residues" evidence="1">
    <location>
        <begin position="646"/>
        <end position="658"/>
    </location>
</feature>
<dbReference type="OrthoDB" id="2535650at2759"/>
<evidence type="ECO:0000256" key="1">
    <source>
        <dbReference type="SAM" id="MobiDB-lite"/>
    </source>
</evidence>
<feature type="region of interest" description="Disordered" evidence="1">
    <location>
        <begin position="859"/>
        <end position="966"/>
    </location>
</feature>
<feature type="compositionally biased region" description="Low complexity" evidence="1">
    <location>
        <begin position="92"/>
        <end position="135"/>
    </location>
</feature>
<protein>
    <submittedName>
        <fullName evidence="2">BQ2448_836 protein</fullName>
    </submittedName>
</protein>
<evidence type="ECO:0000313" key="2">
    <source>
        <dbReference type="EMBL" id="SCV68715.1"/>
    </source>
</evidence>
<dbReference type="AlphaFoldDB" id="A0A238F6D4"/>
<accession>A0A238F6D4</accession>
<name>A0A238F6D4_9BASI</name>
<feature type="region of interest" description="Disordered" evidence="1">
    <location>
        <begin position="587"/>
        <end position="674"/>
    </location>
</feature>
<proteinExistence type="predicted"/>
<feature type="compositionally biased region" description="Polar residues" evidence="1">
    <location>
        <begin position="859"/>
        <end position="877"/>
    </location>
</feature>
<sequence>MPQSTDDPPPASAVSATIPRLPPPQFEPRAEGQPRMALFTGTSGEFEALNRAIKRPRHVQSAPIPSPPLETAVVDADRGRATTVEAQQTPETAMATATTTATTSESASASTSAGASAKRPRLSSSTSSQSSATPSGRLPTHINHEPSPERLRSMGASLFTKVLNRIVLFRQGEAERRARWGGDPRLWDEYSAIEFALVSSTNEEAAFAVFPSALLVEFKKTLHGQWLLAQAAPFSSKQFEASMKRVQSLINHLRALYCSTRLCQALPSVDESHWIDIARASSNLDSTSPRDFPSSRYHSPPLPATVQFATSHARPETALGNTDRSRLKPSRPLSGTFGSDHPPTPAASSPSPAVGELSPAMPTSSFILPPRHRSRLGIPGSASLGPSSPPTTTPQTSKHGSTSTAPMGVSGGIVYGSSASWNASPFLSSSATTPLVHRSPLAQSPHQFQAQLGPPPPPSPPRNAHLQHSSNGSQLREAPQSVPGPLHPHPQWRAPTHQSPPLIGFAGPFPPQQPPVPIEAELQRIYEMGILHGRQYEHEHLGKERATAEAEAASQAQAQARLTQVFARAQAQTQAQVEALARAQNRAKVQKQSSARAHVQPLAAAPPDAPSRTHTQSSMPFVVPYRGSPIQNQGPNIPHIGASRPTHFSETSSPTLPHTQPVRPDRAPSPTEQFRASLHRPRTAFIEGAEGLPDHFAPVYVLLNLAATPEIARSVLVFLLDTLRISTALDVLITQLRNSARQFIKRPPADHHQLLVLVVSFYNAFAKRTADQLKSGRTLLQAFDERTLRVNQSEHAEIVGSFDQAKNADRVCEVLARAIETWHMHVNKLVGPTPAAVPARPPPQSDEMQVVPLLLNSQAGVRPSPNQARHLSTSLGPSSVGPPRNGTGASPADQTAAGKPSHRASRSESFVAVPQILLPKNNARAPPTRLSTSSFASAETAPGVGSEKRPPSRSTPPQPQPVQLTARDRLRAKRDELVPALEKALEIVDSFQQHSTAHQDYAALVQRFEAAQVECARQSAASASPTTS</sequence>
<gene>
    <name evidence="2" type="ORF">BQ2448_836</name>
</gene>
<keyword evidence="3" id="KW-1185">Reference proteome</keyword>
<evidence type="ECO:0000313" key="3">
    <source>
        <dbReference type="Proteomes" id="UP000198372"/>
    </source>
</evidence>
<dbReference type="EMBL" id="FMSP01000003">
    <property type="protein sequence ID" value="SCV68715.1"/>
    <property type="molecule type" value="Genomic_DNA"/>
</dbReference>
<dbReference type="Proteomes" id="UP000198372">
    <property type="component" value="Unassembled WGS sequence"/>
</dbReference>
<reference evidence="3" key="1">
    <citation type="submission" date="2016-09" db="EMBL/GenBank/DDBJ databases">
        <authorList>
            <person name="Jeantristanb JTB J.-T."/>
            <person name="Ricardo R."/>
        </authorList>
    </citation>
    <scope>NUCLEOTIDE SEQUENCE [LARGE SCALE GENOMIC DNA]</scope>
</reference>
<feature type="region of interest" description="Disordered" evidence="1">
    <location>
        <begin position="1"/>
        <end position="43"/>
    </location>
</feature>
<feature type="region of interest" description="Disordered" evidence="1">
    <location>
        <begin position="444"/>
        <end position="516"/>
    </location>
</feature>
<organism evidence="2 3">
    <name type="scientific">Microbotryum intermedium</name>
    <dbReference type="NCBI Taxonomy" id="269621"/>
    <lineage>
        <taxon>Eukaryota</taxon>
        <taxon>Fungi</taxon>
        <taxon>Dikarya</taxon>
        <taxon>Basidiomycota</taxon>
        <taxon>Pucciniomycotina</taxon>
        <taxon>Microbotryomycetes</taxon>
        <taxon>Microbotryales</taxon>
        <taxon>Microbotryaceae</taxon>
        <taxon>Microbotryum</taxon>
    </lineage>
</organism>
<feature type="region of interest" description="Disordered" evidence="1">
    <location>
        <begin position="315"/>
        <end position="405"/>
    </location>
</feature>